<name>A0ABN7WV85_GIGMA</name>
<evidence type="ECO:0000313" key="2">
    <source>
        <dbReference type="Proteomes" id="UP000789901"/>
    </source>
</evidence>
<reference evidence="1 2" key="1">
    <citation type="submission" date="2021-06" db="EMBL/GenBank/DDBJ databases">
        <authorList>
            <person name="Kallberg Y."/>
            <person name="Tangrot J."/>
            <person name="Rosling A."/>
        </authorList>
    </citation>
    <scope>NUCLEOTIDE SEQUENCE [LARGE SCALE GENOMIC DNA]</scope>
    <source>
        <strain evidence="1 2">120-4 pot B 10/14</strain>
    </source>
</reference>
<proteinExistence type="predicted"/>
<feature type="non-terminal residue" evidence="1">
    <location>
        <position position="104"/>
    </location>
</feature>
<keyword evidence="2" id="KW-1185">Reference proteome</keyword>
<evidence type="ECO:0000313" key="1">
    <source>
        <dbReference type="EMBL" id="CAG8841319.1"/>
    </source>
</evidence>
<gene>
    <name evidence="1" type="ORF">GMARGA_LOCUS35367</name>
</gene>
<feature type="non-terminal residue" evidence="1">
    <location>
        <position position="1"/>
    </location>
</feature>
<accession>A0ABN7WV85</accession>
<organism evidence="1 2">
    <name type="scientific">Gigaspora margarita</name>
    <dbReference type="NCBI Taxonomy" id="4874"/>
    <lineage>
        <taxon>Eukaryota</taxon>
        <taxon>Fungi</taxon>
        <taxon>Fungi incertae sedis</taxon>
        <taxon>Mucoromycota</taxon>
        <taxon>Glomeromycotina</taxon>
        <taxon>Glomeromycetes</taxon>
        <taxon>Diversisporales</taxon>
        <taxon>Gigasporaceae</taxon>
        <taxon>Gigaspora</taxon>
    </lineage>
</organism>
<comment type="caution">
    <text evidence="1">The sequence shown here is derived from an EMBL/GenBank/DDBJ whole genome shotgun (WGS) entry which is preliminary data.</text>
</comment>
<dbReference type="Proteomes" id="UP000789901">
    <property type="component" value="Unassembled WGS sequence"/>
</dbReference>
<dbReference type="EMBL" id="CAJVQB010065500">
    <property type="protein sequence ID" value="CAG8841319.1"/>
    <property type="molecule type" value="Genomic_DNA"/>
</dbReference>
<protein>
    <submittedName>
        <fullName evidence="1">7766_t:CDS:1</fullName>
    </submittedName>
</protein>
<sequence length="104" mass="12258">VNQQIQEIAADYSCQLCHPVARNITIQFISFWTWFIVAYSVISYTDHTVYIFQLLQQSTKPPREYFCALLYTCRYTADPGFDILANQLQQAYQQTNKFELDPFL</sequence>